<feature type="non-terminal residue" evidence="5">
    <location>
        <position position="1"/>
    </location>
</feature>
<keyword evidence="1" id="KW-1015">Disulfide bond</keyword>
<gene>
    <name evidence="5" type="ORF">CAPTEDRAFT_141041</name>
</gene>
<dbReference type="PRINTS" id="PR00258">
    <property type="entry name" value="SPERACTRCPTR"/>
</dbReference>
<evidence type="ECO:0000256" key="3">
    <source>
        <dbReference type="PROSITE-ProRule" id="PRU00196"/>
    </source>
</evidence>
<sequence length="98" mass="10729">LRLVGGSQNRGRLEVIHDGRWGTVCDDDFSNADAAVFCRSMGKPYANARAIARFGGGSGPIHLDDVNCDGVQDWRFCRHRGWGVDNCNHGEDVGLHCN</sequence>
<dbReference type="PANTHER" id="PTHR48071:SF18">
    <property type="entry name" value="DELETED IN MALIGNANT BRAIN TUMORS 1 PROTEIN-RELATED"/>
    <property type="match status" value="1"/>
</dbReference>
<dbReference type="InterPro" id="IPR036772">
    <property type="entry name" value="SRCR-like_dom_sf"/>
</dbReference>
<dbReference type="SUPFAM" id="SSF56487">
    <property type="entry name" value="SRCR-like"/>
    <property type="match status" value="1"/>
</dbReference>
<dbReference type="OrthoDB" id="422749at2759"/>
<dbReference type="AlphaFoldDB" id="R7ULL8"/>
<dbReference type="EMBL" id="KB300180">
    <property type="protein sequence ID" value="ELU07080.1"/>
    <property type="molecule type" value="Genomic_DNA"/>
</dbReference>
<evidence type="ECO:0000256" key="1">
    <source>
        <dbReference type="ARBA" id="ARBA00023157"/>
    </source>
</evidence>
<reference evidence="5" key="1">
    <citation type="journal article" date="2013" name="Nature">
        <title>Insights into bilaterian evolution from three spiralian genomes.</title>
        <authorList>
            <person name="Simakov O."/>
            <person name="Marletaz F."/>
            <person name="Cho S.J."/>
            <person name="Edsinger-Gonzales E."/>
            <person name="Havlak P."/>
            <person name="Hellsten U."/>
            <person name="Kuo D.H."/>
            <person name="Larsson T."/>
            <person name="Lv J."/>
            <person name="Arendt D."/>
            <person name="Savage R."/>
            <person name="Osoegawa K."/>
            <person name="de Jong P."/>
            <person name="Grimwood J."/>
            <person name="Chapman J.A."/>
            <person name="Shapiro H."/>
            <person name="Aerts A."/>
            <person name="Otillar R.P."/>
            <person name="Terry A.Y."/>
            <person name="Boore J.L."/>
            <person name="Grigoriev I.V."/>
            <person name="Lindberg D.R."/>
            <person name="Seaver E.C."/>
            <person name="Weisblat D.A."/>
            <person name="Putnam N.H."/>
            <person name="Rokhsar D.S."/>
        </authorList>
    </citation>
    <scope>NUCLEOTIDE SEQUENCE</scope>
    <source>
        <strain evidence="5">I ESC-2004</strain>
    </source>
</reference>
<dbReference type="PROSITE" id="PS50287">
    <property type="entry name" value="SRCR_2"/>
    <property type="match status" value="1"/>
</dbReference>
<dbReference type="PROSITE" id="PS00420">
    <property type="entry name" value="SRCR_1"/>
    <property type="match status" value="1"/>
</dbReference>
<dbReference type="STRING" id="283909.R7ULL8"/>
<protein>
    <recommendedName>
        <fullName evidence="4">SRCR domain-containing protein</fullName>
    </recommendedName>
</protein>
<dbReference type="Pfam" id="PF00530">
    <property type="entry name" value="SRCR"/>
    <property type="match status" value="1"/>
</dbReference>
<organism evidence="5">
    <name type="scientific">Capitella teleta</name>
    <name type="common">Polychaete worm</name>
    <dbReference type="NCBI Taxonomy" id="283909"/>
    <lineage>
        <taxon>Eukaryota</taxon>
        <taxon>Metazoa</taxon>
        <taxon>Spiralia</taxon>
        <taxon>Lophotrochozoa</taxon>
        <taxon>Annelida</taxon>
        <taxon>Polychaeta</taxon>
        <taxon>Sedentaria</taxon>
        <taxon>Scolecida</taxon>
        <taxon>Capitellidae</taxon>
        <taxon>Capitella</taxon>
    </lineage>
</organism>
<evidence type="ECO:0000259" key="4">
    <source>
        <dbReference type="PROSITE" id="PS50287"/>
    </source>
</evidence>
<proteinExistence type="predicted"/>
<evidence type="ECO:0000256" key="2">
    <source>
        <dbReference type="ARBA" id="ARBA00023180"/>
    </source>
</evidence>
<accession>R7ULL8</accession>
<dbReference type="HOGENOM" id="CLU_002555_6_1_1"/>
<dbReference type="OMA" id="INMNIAC"/>
<keyword evidence="2" id="KW-0325">Glycoprotein</keyword>
<evidence type="ECO:0000313" key="5">
    <source>
        <dbReference type="EMBL" id="ELU07080.1"/>
    </source>
</evidence>
<dbReference type="FunFam" id="3.10.250.10:FF:000011">
    <property type="entry name" value="Scavenger receptor class A member 5"/>
    <property type="match status" value="1"/>
</dbReference>
<name>R7ULL8_CAPTE</name>
<comment type="caution">
    <text evidence="3">Lacks conserved residue(s) required for the propagation of feature annotation.</text>
</comment>
<dbReference type="SMART" id="SM00202">
    <property type="entry name" value="SR"/>
    <property type="match status" value="1"/>
</dbReference>
<dbReference type="GO" id="GO:0016020">
    <property type="term" value="C:membrane"/>
    <property type="evidence" value="ECO:0007669"/>
    <property type="project" value="InterPro"/>
</dbReference>
<dbReference type="InterPro" id="IPR001190">
    <property type="entry name" value="SRCR"/>
</dbReference>
<dbReference type="Gene3D" id="3.10.250.10">
    <property type="entry name" value="SRCR-like domain"/>
    <property type="match status" value="1"/>
</dbReference>
<dbReference type="PANTHER" id="PTHR48071">
    <property type="entry name" value="SRCR DOMAIN-CONTAINING PROTEIN"/>
    <property type="match status" value="1"/>
</dbReference>
<feature type="domain" description="SRCR" evidence="4">
    <location>
        <begin position="1"/>
        <end position="98"/>
    </location>
</feature>